<dbReference type="Pfam" id="PF08268">
    <property type="entry name" value="FBA_3"/>
    <property type="match status" value="1"/>
</dbReference>
<evidence type="ECO:0000313" key="2">
    <source>
        <dbReference type="EMBL" id="VVB14280.1"/>
    </source>
</evidence>
<comment type="caution">
    <text evidence="2">The sequence shown here is derived from an EMBL/GenBank/DDBJ whole genome shotgun (WGS) entry which is preliminary data.</text>
</comment>
<sequence length="149" mass="17218">MKEQACQVFTLGDDHTWRNIQGIGFHLHFSPPICINGVTYYRANKENRGSNYFLVSFDVSSEKLSRLEALKTLIDHWCTLIKYQGKLGFICCQKGVEIWVMEDSGKKQEWSKIIFYDMEGFEKWHIGGVTHGGEQGRRHITKRWGSCPG</sequence>
<dbReference type="InterPro" id="IPR017451">
    <property type="entry name" value="F-box-assoc_interact_dom"/>
</dbReference>
<gene>
    <name evidence="2" type="ORF">ANE_LOCUS24724</name>
</gene>
<evidence type="ECO:0000313" key="3">
    <source>
        <dbReference type="Proteomes" id="UP000489600"/>
    </source>
</evidence>
<dbReference type="NCBIfam" id="TIGR01640">
    <property type="entry name" value="F_box_assoc_1"/>
    <property type="match status" value="1"/>
</dbReference>
<organism evidence="2 3">
    <name type="scientific">Arabis nemorensis</name>
    <dbReference type="NCBI Taxonomy" id="586526"/>
    <lineage>
        <taxon>Eukaryota</taxon>
        <taxon>Viridiplantae</taxon>
        <taxon>Streptophyta</taxon>
        <taxon>Embryophyta</taxon>
        <taxon>Tracheophyta</taxon>
        <taxon>Spermatophyta</taxon>
        <taxon>Magnoliopsida</taxon>
        <taxon>eudicotyledons</taxon>
        <taxon>Gunneridae</taxon>
        <taxon>Pentapetalae</taxon>
        <taxon>rosids</taxon>
        <taxon>malvids</taxon>
        <taxon>Brassicales</taxon>
        <taxon>Brassicaceae</taxon>
        <taxon>Arabideae</taxon>
        <taxon>Arabis</taxon>
    </lineage>
</organism>
<keyword evidence="3" id="KW-1185">Reference proteome</keyword>
<dbReference type="Proteomes" id="UP000489600">
    <property type="component" value="Unassembled WGS sequence"/>
</dbReference>
<dbReference type="InterPro" id="IPR013187">
    <property type="entry name" value="F-box-assoc_dom_typ3"/>
</dbReference>
<dbReference type="PANTHER" id="PTHR31111">
    <property type="entry name" value="BNAA05G37150D PROTEIN-RELATED"/>
    <property type="match status" value="1"/>
</dbReference>
<name>A0A565CKN7_9BRAS</name>
<dbReference type="PANTHER" id="PTHR31111:SF58">
    <property type="entry name" value="F-BOX DOMAIN-CONTAINING PROTEIN"/>
    <property type="match status" value="1"/>
</dbReference>
<dbReference type="EMBL" id="CABITT030000008">
    <property type="protein sequence ID" value="VVB14280.1"/>
    <property type="molecule type" value="Genomic_DNA"/>
</dbReference>
<dbReference type="OrthoDB" id="687122at2759"/>
<feature type="domain" description="F-box associated beta-propeller type 3" evidence="1">
    <location>
        <begin position="3"/>
        <end position="134"/>
    </location>
</feature>
<dbReference type="AlphaFoldDB" id="A0A565CKN7"/>
<proteinExistence type="predicted"/>
<accession>A0A565CKN7</accession>
<evidence type="ECO:0000259" key="1">
    <source>
        <dbReference type="Pfam" id="PF08268"/>
    </source>
</evidence>
<protein>
    <recommendedName>
        <fullName evidence="1">F-box associated beta-propeller type 3 domain-containing protein</fullName>
    </recommendedName>
</protein>
<reference evidence="2" key="1">
    <citation type="submission" date="2019-07" db="EMBL/GenBank/DDBJ databases">
        <authorList>
            <person name="Dittberner H."/>
        </authorList>
    </citation>
    <scope>NUCLEOTIDE SEQUENCE [LARGE SCALE GENOMIC DNA]</scope>
</reference>